<dbReference type="InterPro" id="IPR011014">
    <property type="entry name" value="MscS_channel_TM-2"/>
</dbReference>
<dbReference type="InterPro" id="IPR010920">
    <property type="entry name" value="LSM_dom_sf"/>
</dbReference>
<comment type="caution">
    <text evidence="11">The sequence shown here is derived from an EMBL/GenBank/DDBJ whole genome shotgun (WGS) entry which is preliminary data.</text>
</comment>
<accession>A0ABT1CLT4</accession>
<dbReference type="EMBL" id="JAAAML010000001">
    <property type="protein sequence ID" value="MCO6407144.1"/>
    <property type="molecule type" value="Genomic_DNA"/>
</dbReference>
<dbReference type="RefSeq" id="WP_252914573.1">
    <property type="nucleotide sequence ID" value="NZ_JAAAML010000001.1"/>
</dbReference>
<dbReference type="Proteomes" id="UP001320715">
    <property type="component" value="Unassembled WGS sequence"/>
</dbReference>
<comment type="similarity">
    <text evidence="2">Belongs to the MscS (TC 1.A.23) family.</text>
</comment>
<keyword evidence="5 7" id="KW-1133">Transmembrane helix</keyword>
<evidence type="ECO:0000256" key="4">
    <source>
        <dbReference type="ARBA" id="ARBA00022692"/>
    </source>
</evidence>
<dbReference type="SUPFAM" id="SSF82861">
    <property type="entry name" value="Mechanosensitive channel protein MscS (YggB), transmembrane region"/>
    <property type="match status" value="1"/>
</dbReference>
<protein>
    <submittedName>
        <fullName evidence="11">Mechanosensitive ion channel</fullName>
    </submittedName>
</protein>
<evidence type="ECO:0000256" key="3">
    <source>
        <dbReference type="ARBA" id="ARBA00022475"/>
    </source>
</evidence>
<evidence type="ECO:0000256" key="2">
    <source>
        <dbReference type="ARBA" id="ARBA00008017"/>
    </source>
</evidence>
<dbReference type="InterPro" id="IPR052702">
    <property type="entry name" value="MscS-like_channel"/>
</dbReference>
<evidence type="ECO:0000259" key="8">
    <source>
        <dbReference type="Pfam" id="PF00924"/>
    </source>
</evidence>
<feature type="transmembrane region" description="Helical" evidence="7">
    <location>
        <begin position="213"/>
        <end position="232"/>
    </location>
</feature>
<reference evidence="11 12" key="1">
    <citation type="submission" date="2020-01" db="EMBL/GenBank/DDBJ databases">
        <title>Genomes of bacteria type strains.</title>
        <authorList>
            <person name="Chen J."/>
            <person name="Zhu S."/>
            <person name="Yang J."/>
        </authorList>
    </citation>
    <scope>NUCLEOTIDE SEQUENCE [LARGE SCALE GENOMIC DNA]</scope>
    <source>
        <strain evidence="11 12">DSM 16655</strain>
    </source>
</reference>
<evidence type="ECO:0000256" key="5">
    <source>
        <dbReference type="ARBA" id="ARBA00022989"/>
    </source>
</evidence>
<gene>
    <name evidence="11" type="ORF">GTW23_03065</name>
</gene>
<evidence type="ECO:0000256" key="6">
    <source>
        <dbReference type="ARBA" id="ARBA00023136"/>
    </source>
</evidence>
<dbReference type="InterPro" id="IPR011066">
    <property type="entry name" value="MscS_channel_C_sf"/>
</dbReference>
<feature type="transmembrane region" description="Helical" evidence="7">
    <location>
        <begin position="131"/>
        <end position="148"/>
    </location>
</feature>
<dbReference type="Pfam" id="PF00924">
    <property type="entry name" value="MS_channel_2nd"/>
    <property type="match status" value="1"/>
</dbReference>
<dbReference type="PANTHER" id="PTHR30347:SF1">
    <property type="entry name" value="MECHANOSENSITIVE CHANNEL MSCK"/>
    <property type="match status" value="1"/>
</dbReference>
<keyword evidence="3" id="KW-1003">Cell membrane</keyword>
<dbReference type="InterPro" id="IPR049142">
    <property type="entry name" value="MS_channel_1st"/>
</dbReference>
<dbReference type="SUPFAM" id="SSF50182">
    <property type="entry name" value="Sm-like ribonucleoproteins"/>
    <property type="match status" value="1"/>
</dbReference>
<evidence type="ECO:0000259" key="9">
    <source>
        <dbReference type="Pfam" id="PF21082"/>
    </source>
</evidence>
<feature type="domain" description="Mechanosensitive ion channel MscS C-terminal" evidence="9">
    <location>
        <begin position="333"/>
        <end position="416"/>
    </location>
</feature>
<feature type="domain" description="Mechanosensitive ion channel transmembrane helices 2/3" evidence="10">
    <location>
        <begin position="216"/>
        <end position="257"/>
    </location>
</feature>
<dbReference type="Pfam" id="PF21082">
    <property type="entry name" value="MS_channel_3rd"/>
    <property type="match status" value="1"/>
</dbReference>
<feature type="transmembrane region" description="Helical" evidence="7">
    <location>
        <begin position="67"/>
        <end position="90"/>
    </location>
</feature>
<dbReference type="Gene3D" id="2.30.30.60">
    <property type="match status" value="1"/>
</dbReference>
<keyword evidence="6 7" id="KW-0472">Membrane</keyword>
<keyword evidence="4 7" id="KW-0812">Transmembrane</keyword>
<evidence type="ECO:0000313" key="12">
    <source>
        <dbReference type="Proteomes" id="UP001320715"/>
    </source>
</evidence>
<organism evidence="11 12">
    <name type="scientific">Hoeflea alexandrii</name>
    <dbReference type="NCBI Taxonomy" id="288436"/>
    <lineage>
        <taxon>Bacteria</taxon>
        <taxon>Pseudomonadati</taxon>
        <taxon>Pseudomonadota</taxon>
        <taxon>Alphaproteobacteria</taxon>
        <taxon>Hyphomicrobiales</taxon>
        <taxon>Rhizobiaceae</taxon>
        <taxon>Hoeflea</taxon>
    </lineage>
</organism>
<evidence type="ECO:0000256" key="1">
    <source>
        <dbReference type="ARBA" id="ARBA00004651"/>
    </source>
</evidence>
<feature type="domain" description="Mechanosensitive ion channel MscS" evidence="8">
    <location>
        <begin position="259"/>
        <end position="324"/>
    </location>
</feature>
<evidence type="ECO:0000259" key="10">
    <source>
        <dbReference type="Pfam" id="PF21088"/>
    </source>
</evidence>
<dbReference type="PANTHER" id="PTHR30347">
    <property type="entry name" value="POTASSIUM CHANNEL RELATED"/>
    <property type="match status" value="1"/>
</dbReference>
<dbReference type="SUPFAM" id="SSF82689">
    <property type="entry name" value="Mechanosensitive channel protein MscS (YggB), C-terminal domain"/>
    <property type="match status" value="1"/>
</dbReference>
<dbReference type="Gene3D" id="1.10.287.1260">
    <property type="match status" value="1"/>
</dbReference>
<proteinExistence type="inferred from homology"/>
<dbReference type="InterPro" id="IPR023408">
    <property type="entry name" value="MscS_beta-dom_sf"/>
</dbReference>
<feature type="transmembrane region" description="Helical" evidence="7">
    <location>
        <begin position="102"/>
        <end position="119"/>
    </location>
</feature>
<sequence>MQTIDLPALLDAVLAFAQTAKAYFGLPWTYYQILIIGGCYFAGWLVSRRVEPWLEDWARTIKGKPGLLRLLIAVMRRTNWIFFLLFLAGARLVTLELTWPSRTYLMALALALGSAWLAISVSSRIIQNRTIARLVAFAIFVYVALGILELRTETADFLDQLALQLGDLRISVLFVLRTVIITAGFLWVANLLGNFFESRISQVEDLSPSFRVLAGKVVKIGLIIVAGMMALSSTGIDLTALTVFSGAVGVGLGFGLQKVVSNFISGVIILMDRSIKPGDTIALGETFGWIRELRARFVSVITRDGREYLIPNEDFITQQVVNWSFSDKLVRLDVDFGVSYDSDPHEVTRLAISAATSVDRVLSTRPPVCWMTQFGASSLDFKLRFWISDPQAGLTNVRGKVLIALWDIFKENGVNIPFPHREIIMRSPVEVVSRDAPEAD</sequence>
<feature type="transmembrane region" description="Helical" evidence="7">
    <location>
        <begin position="168"/>
        <end position="192"/>
    </location>
</feature>
<keyword evidence="12" id="KW-1185">Reference proteome</keyword>
<dbReference type="Gene3D" id="3.30.70.100">
    <property type="match status" value="1"/>
</dbReference>
<evidence type="ECO:0000256" key="7">
    <source>
        <dbReference type="SAM" id="Phobius"/>
    </source>
</evidence>
<dbReference type="Pfam" id="PF21088">
    <property type="entry name" value="MS_channel_1st"/>
    <property type="match status" value="1"/>
</dbReference>
<dbReference type="InterPro" id="IPR006685">
    <property type="entry name" value="MscS_channel_2nd"/>
</dbReference>
<evidence type="ECO:0000313" key="11">
    <source>
        <dbReference type="EMBL" id="MCO6407144.1"/>
    </source>
</evidence>
<name>A0ABT1CLT4_9HYPH</name>
<comment type="subcellular location">
    <subcellularLocation>
        <location evidence="1">Cell membrane</location>
        <topology evidence="1">Multi-pass membrane protein</topology>
    </subcellularLocation>
</comment>
<dbReference type="InterPro" id="IPR049278">
    <property type="entry name" value="MS_channel_C"/>
</dbReference>
<feature type="transmembrane region" description="Helical" evidence="7">
    <location>
        <begin position="28"/>
        <end position="46"/>
    </location>
</feature>